<reference evidence="2 3" key="1">
    <citation type="submission" date="2021-11" db="EMBL/GenBank/DDBJ databases">
        <title>Black yeast isolated from Biological Soil Crust.</title>
        <authorList>
            <person name="Kurbessoian T."/>
        </authorList>
    </citation>
    <scope>NUCLEOTIDE SEQUENCE [LARGE SCALE GENOMIC DNA]</scope>
    <source>
        <strain evidence="2 3">CCFEE 5522</strain>
    </source>
</reference>
<gene>
    <name evidence="2" type="ORF">LTR36_003431</name>
</gene>
<protein>
    <submittedName>
        <fullName evidence="2">Uncharacterized protein</fullName>
    </submittedName>
</protein>
<proteinExistence type="predicted"/>
<dbReference type="AlphaFoldDB" id="A0AAV9JIK9"/>
<name>A0AAV9JIK9_9PEZI</name>
<evidence type="ECO:0000313" key="2">
    <source>
        <dbReference type="EMBL" id="KAK4545251.1"/>
    </source>
</evidence>
<dbReference type="GO" id="GO:0005815">
    <property type="term" value="C:microtubule organizing center"/>
    <property type="evidence" value="ECO:0007669"/>
    <property type="project" value="TreeGrafter"/>
</dbReference>
<sequence>MKQPRPKISSIAEARPVAQSSSGTLVISIKHNKLQISDLVNHPPKGDRIVATAIDLKDLNSAGFSHDEAHIVLQSRDVVEVINREKRTQRLRINNGTGALGGYYSADFLGDEHVLTVWEFGRARVWSIATGRFLDLGDFKTGCDGASWALRPTANNTLVAMFIHLAKDGADDVICIRTENGTLLTSIRLRTVDAQDVSFSHDGRWFAVRDTPGSIERESVRFYSPEGLSYLTYPHGSHDRMQHLGVKTVTWSPAGDLVALSDFSGYVVLLDTRVFQPRTTISHTSALAYSTGEEAVWREGACVSNEREYSLVKMCQPVSTRSKPSTDPQELGIAQARFNSTGRYIATRDERYQSTIWIWTFPTAESHVLHAVLIQYHHVRTMQWHPTIPHSLMFDCGEDIVYHYDVSKPEKPPRIINVAPALRGTATYGWVTSTNSELVIRAATKRRYCLVYPDREWGSDEADAEMSQTRPVQMGMPAERRDDESDDSLQELLTGRKALSARDREDSHANLADANGDSTAGMEDTFREKKQKMAIEEVEADPLDDSDIF</sequence>
<evidence type="ECO:0000256" key="1">
    <source>
        <dbReference type="SAM" id="MobiDB-lite"/>
    </source>
</evidence>
<accession>A0AAV9JIK9</accession>
<dbReference type="PANTHER" id="PTHR16220">
    <property type="entry name" value="WD REPEAT PROTEIN 8-RELATED"/>
    <property type="match status" value="1"/>
</dbReference>
<dbReference type="PANTHER" id="PTHR16220:SF0">
    <property type="entry name" value="WD REPEAT-CONTAINING PROTEIN WRAP73"/>
    <property type="match status" value="1"/>
</dbReference>
<dbReference type="Proteomes" id="UP001324427">
    <property type="component" value="Unassembled WGS sequence"/>
</dbReference>
<feature type="compositionally biased region" description="Basic and acidic residues" evidence="1">
    <location>
        <begin position="524"/>
        <end position="535"/>
    </location>
</feature>
<feature type="region of interest" description="Disordered" evidence="1">
    <location>
        <begin position="461"/>
        <end position="549"/>
    </location>
</feature>
<dbReference type="InterPro" id="IPR052778">
    <property type="entry name" value="Centrosome-WD_assoc"/>
</dbReference>
<dbReference type="InterPro" id="IPR015943">
    <property type="entry name" value="WD40/YVTN_repeat-like_dom_sf"/>
</dbReference>
<feature type="compositionally biased region" description="Acidic residues" evidence="1">
    <location>
        <begin position="536"/>
        <end position="549"/>
    </location>
</feature>
<dbReference type="GO" id="GO:1990811">
    <property type="term" value="C:MWP complex"/>
    <property type="evidence" value="ECO:0007669"/>
    <property type="project" value="TreeGrafter"/>
</dbReference>
<organism evidence="2 3">
    <name type="scientific">Oleoguttula mirabilis</name>
    <dbReference type="NCBI Taxonomy" id="1507867"/>
    <lineage>
        <taxon>Eukaryota</taxon>
        <taxon>Fungi</taxon>
        <taxon>Dikarya</taxon>
        <taxon>Ascomycota</taxon>
        <taxon>Pezizomycotina</taxon>
        <taxon>Dothideomycetes</taxon>
        <taxon>Dothideomycetidae</taxon>
        <taxon>Mycosphaerellales</taxon>
        <taxon>Teratosphaeriaceae</taxon>
        <taxon>Oleoguttula</taxon>
    </lineage>
</organism>
<dbReference type="SUPFAM" id="SSF69322">
    <property type="entry name" value="Tricorn protease domain 2"/>
    <property type="match status" value="1"/>
</dbReference>
<comment type="caution">
    <text evidence="2">The sequence shown here is derived from an EMBL/GenBank/DDBJ whole genome shotgun (WGS) entry which is preliminary data.</text>
</comment>
<dbReference type="GO" id="GO:1990810">
    <property type="term" value="P:microtubule anchoring at mitotic spindle pole body"/>
    <property type="evidence" value="ECO:0007669"/>
    <property type="project" value="TreeGrafter"/>
</dbReference>
<keyword evidence="3" id="KW-1185">Reference proteome</keyword>
<evidence type="ECO:0000313" key="3">
    <source>
        <dbReference type="Proteomes" id="UP001324427"/>
    </source>
</evidence>
<dbReference type="EMBL" id="JAVFHQ010000020">
    <property type="protein sequence ID" value="KAK4545251.1"/>
    <property type="molecule type" value="Genomic_DNA"/>
</dbReference>
<dbReference type="Gene3D" id="2.130.10.10">
    <property type="entry name" value="YVTN repeat-like/Quinoprotein amine dehydrogenase"/>
    <property type="match status" value="2"/>
</dbReference>